<reference evidence="3" key="1">
    <citation type="submission" date="2020-12" db="EMBL/GenBank/DDBJ databases">
        <title>Vagococcus allomyrinae sp. nov. and Enterococcus lavae sp. nov., isolated from the larvae of Allomyrina dichotoma.</title>
        <authorList>
            <person name="Lee S.D."/>
        </authorList>
    </citation>
    <scope>NUCLEOTIDE SEQUENCE</scope>
    <source>
        <strain evidence="3">BWB3-3</strain>
    </source>
</reference>
<organism evidence="3 4">
    <name type="scientific">Vagococcus allomyrinae</name>
    <dbReference type="NCBI Taxonomy" id="2794353"/>
    <lineage>
        <taxon>Bacteria</taxon>
        <taxon>Bacillati</taxon>
        <taxon>Bacillota</taxon>
        <taxon>Bacilli</taxon>
        <taxon>Lactobacillales</taxon>
        <taxon>Enterococcaceae</taxon>
        <taxon>Vagococcus</taxon>
    </lineage>
</organism>
<proteinExistence type="predicted"/>
<evidence type="ECO:0000256" key="1">
    <source>
        <dbReference type="ARBA" id="ARBA00023002"/>
    </source>
</evidence>
<gene>
    <name evidence="3" type="ORF">I6N95_07420</name>
</gene>
<dbReference type="Pfam" id="PF00171">
    <property type="entry name" value="Aldedh"/>
    <property type="match status" value="1"/>
</dbReference>
<dbReference type="PANTHER" id="PTHR11699">
    <property type="entry name" value="ALDEHYDE DEHYDROGENASE-RELATED"/>
    <property type="match status" value="1"/>
</dbReference>
<dbReference type="InterPro" id="IPR016161">
    <property type="entry name" value="Ald_DH/histidinol_DH"/>
</dbReference>
<evidence type="ECO:0000313" key="4">
    <source>
        <dbReference type="Proteomes" id="UP000674938"/>
    </source>
</evidence>
<protein>
    <submittedName>
        <fullName evidence="3">Acetaldehyde dehydrogenase (Acetylating)</fullName>
        <ecNumber evidence="3">1.2.1.10</ecNumber>
    </submittedName>
</protein>
<dbReference type="Gene3D" id="3.40.309.10">
    <property type="entry name" value="Aldehyde Dehydrogenase, Chain A, domain 2"/>
    <property type="match status" value="1"/>
</dbReference>
<dbReference type="EC" id="1.2.1.10" evidence="3"/>
<accession>A0A940SU01</accession>
<dbReference type="SUPFAM" id="SSF53720">
    <property type="entry name" value="ALDH-like"/>
    <property type="match status" value="1"/>
</dbReference>
<dbReference type="Gene3D" id="3.40.605.10">
    <property type="entry name" value="Aldehyde Dehydrogenase, Chain A, domain 1"/>
    <property type="match status" value="1"/>
</dbReference>
<dbReference type="GO" id="GO:0008774">
    <property type="term" value="F:acetaldehyde dehydrogenase (acetylating) activity"/>
    <property type="evidence" value="ECO:0007669"/>
    <property type="project" value="UniProtKB-EC"/>
</dbReference>
<keyword evidence="4" id="KW-1185">Reference proteome</keyword>
<dbReference type="NCBIfam" id="TIGR02518">
    <property type="entry name" value="EutH_ACDH"/>
    <property type="match status" value="1"/>
</dbReference>
<comment type="caution">
    <text evidence="3">The sequence shown here is derived from an EMBL/GenBank/DDBJ whole genome shotgun (WGS) entry which is preliminary data.</text>
</comment>
<name>A0A940SU01_9ENTE</name>
<dbReference type="InterPro" id="IPR013357">
    <property type="entry name" value="Acetaldehyde_DH_acetylating"/>
</dbReference>
<feature type="domain" description="Aldehyde dehydrogenase" evidence="2">
    <location>
        <begin position="12"/>
        <end position="389"/>
    </location>
</feature>
<dbReference type="CDD" id="cd07122">
    <property type="entry name" value="ALDH_F20_ACDH"/>
    <property type="match status" value="1"/>
</dbReference>
<sequence length="491" mass="52397">MTLADKDLLSIQEVRDLLAEAELAQKQLATFSQEQIDAICKAMSDAAYEQRIKLAKMARDETGFGIWQDKVVKNSFAAQAVWETIKGMKTVGVISEDPMNKIFDVAVPVGIVAGLIPSTNPTSTVIYKVLIAIKAGNSIVISPHPNALQCIVETVKVLKEAAIAAGCPAGAISVMQTPTIQGTGELMKHRSTNLILATGGTAMVKAAYSSGTPAIGVGPGNGPAFIERTANIPLAVKHIMDSKTFDNGTICASEQSVIVEEVSKEKVMREFKKSGAYFLSKEEAIILEKFIMRANGSMNPQIVGKSVQAIAELTGLKIPKGIRVLIAEEERVGAKIPYSREKLAPILALYTTKDWEEACHLSIDILNHEGAGHTMIIHTEDQHVVKEFGLKKPVSRLLVNTGGALGGIGASTNLMPALTLGCGAVGGSSTSDNIGPENLFNIRRVAYGVRELEDLRGVDSHLVESTDSNPSQEPSDDLVSQIVEAVLAKMS</sequence>
<dbReference type="Proteomes" id="UP000674938">
    <property type="component" value="Unassembled WGS sequence"/>
</dbReference>
<dbReference type="EMBL" id="JAEEGA010000004">
    <property type="protein sequence ID" value="MBP1040830.1"/>
    <property type="molecule type" value="Genomic_DNA"/>
</dbReference>
<evidence type="ECO:0000259" key="2">
    <source>
        <dbReference type="Pfam" id="PF00171"/>
    </source>
</evidence>
<dbReference type="AlphaFoldDB" id="A0A940SU01"/>
<dbReference type="RefSeq" id="WP_209526692.1">
    <property type="nucleotide sequence ID" value="NZ_JAEEGA010000004.1"/>
</dbReference>
<evidence type="ECO:0000313" key="3">
    <source>
        <dbReference type="EMBL" id="MBP1040830.1"/>
    </source>
</evidence>
<dbReference type="InterPro" id="IPR016163">
    <property type="entry name" value="Ald_DH_C"/>
</dbReference>
<keyword evidence="1 3" id="KW-0560">Oxidoreductase</keyword>
<dbReference type="InterPro" id="IPR016162">
    <property type="entry name" value="Ald_DH_N"/>
</dbReference>
<dbReference type="InterPro" id="IPR015590">
    <property type="entry name" value="Aldehyde_DH_dom"/>
</dbReference>